<protein>
    <submittedName>
        <fullName evidence="3">ABC transporter substrate-binding protein</fullName>
    </submittedName>
</protein>
<name>A0A8I0A672_9CLOT</name>
<evidence type="ECO:0000256" key="1">
    <source>
        <dbReference type="SAM" id="SignalP"/>
    </source>
</evidence>
<proteinExistence type="predicted"/>
<dbReference type="PROSITE" id="PS51257">
    <property type="entry name" value="PROKAR_LIPOPROTEIN"/>
    <property type="match status" value="1"/>
</dbReference>
<dbReference type="RefSeq" id="WP_186835419.1">
    <property type="nucleotide sequence ID" value="NZ_JACOOQ010000018.1"/>
</dbReference>
<dbReference type="InterPro" id="IPR022627">
    <property type="entry name" value="DUF3502"/>
</dbReference>
<keyword evidence="4" id="KW-1185">Reference proteome</keyword>
<dbReference type="Gene3D" id="3.40.190.10">
    <property type="entry name" value="Periplasmic binding protein-like II"/>
    <property type="match status" value="2"/>
</dbReference>
<keyword evidence="1" id="KW-0732">Signal</keyword>
<evidence type="ECO:0000259" key="2">
    <source>
        <dbReference type="Pfam" id="PF12010"/>
    </source>
</evidence>
<accession>A0A8I0A672</accession>
<feature type="chain" id="PRO_5039444579" evidence="1">
    <location>
        <begin position="20"/>
        <end position="516"/>
    </location>
</feature>
<feature type="domain" description="DUF3502" evidence="2">
    <location>
        <begin position="443"/>
        <end position="512"/>
    </location>
</feature>
<organism evidence="3 4">
    <name type="scientific">Clostridium lentum</name>
    <dbReference type="NCBI Taxonomy" id="2763037"/>
    <lineage>
        <taxon>Bacteria</taxon>
        <taxon>Bacillati</taxon>
        <taxon>Bacillota</taxon>
        <taxon>Clostridia</taxon>
        <taxon>Eubacteriales</taxon>
        <taxon>Clostridiaceae</taxon>
        <taxon>Clostridium</taxon>
    </lineage>
</organism>
<gene>
    <name evidence="3" type="ORF">H8R92_10425</name>
</gene>
<dbReference type="PANTHER" id="PTHR43649">
    <property type="entry name" value="ARABINOSE-BINDING PROTEIN-RELATED"/>
    <property type="match status" value="1"/>
</dbReference>
<dbReference type="Proteomes" id="UP000662088">
    <property type="component" value="Unassembled WGS sequence"/>
</dbReference>
<dbReference type="Pfam" id="PF12010">
    <property type="entry name" value="DUF3502"/>
    <property type="match status" value="1"/>
</dbReference>
<dbReference type="EMBL" id="JACOOQ010000018">
    <property type="protein sequence ID" value="MBC5640828.1"/>
    <property type="molecule type" value="Genomic_DNA"/>
</dbReference>
<dbReference type="PANTHER" id="PTHR43649:SF17">
    <property type="entry name" value="ABC TRANSPORTER SOLUTE BINDING PROTEIN-SUGAR TRANSPORT"/>
    <property type="match status" value="1"/>
</dbReference>
<sequence>MKRNLVKRMSAIALSTLMAGTMMVGCGSSSSGTAGTLASGVLTDKEVTLKMYLIGDKPADFDEVYDKVNSIMKEEINATLQVNFIPWSDLATKYQLLFQSGEDFDLIFTASGWGYYSQVATKNGFLELSDEMLQEYAPNIYASEPEEGWSQAKIDGKVYMVPNDKSEYGINVFGVRGDLMAKYGFDSITSYDQLEKFMDAVATGESSNGIKVIANGGGQNLQWPYMLERYGFNTISGAPTPTLGFDVNDNSGEVFAFVDTDEYLEYATKMKEFADKGYWAADSISSKATRDDDFEAGKTAVMVWNLGSVANSVTEMNNVHPEWNTQLIDLSEGISKTVQPYTNGGMAINASSKNPERALMAIELLRSNEEINKLTWYGVEGKHYTTDGNQYYTPTENASNYPAEEVCPWGWYSSKYAMTSSTEPEIVQETINKWKENDTVDNPLTAFTFDDSKVKNEMSAVGNVVTQYGVPIDLGMVSDVNAAIAEYKTKLKEAGLDKITEECKAQVEEFLKSYNE</sequence>
<feature type="signal peptide" evidence="1">
    <location>
        <begin position="1"/>
        <end position="19"/>
    </location>
</feature>
<dbReference type="SUPFAM" id="SSF53850">
    <property type="entry name" value="Periplasmic binding protein-like II"/>
    <property type="match status" value="1"/>
</dbReference>
<reference evidence="3" key="1">
    <citation type="submission" date="2020-08" db="EMBL/GenBank/DDBJ databases">
        <title>Genome public.</title>
        <authorList>
            <person name="Liu C."/>
            <person name="Sun Q."/>
        </authorList>
    </citation>
    <scope>NUCLEOTIDE SEQUENCE</scope>
    <source>
        <strain evidence="3">NSJ-42</strain>
    </source>
</reference>
<evidence type="ECO:0000313" key="4">
    <source>
        <dbReference type="Proteomes" id="UP000662088"/>
    </source>
</evidence>
<dbReference type="InterPro" id="IPR050490">
    <property type="entry name" value="Bact_solute-bd_prot1"/>
</dbReference>
<dbReference type="AlphaFoldDB" id="A0A8I0A672"/>
<comment type="caution">
    <text evidence="3">The sequence shown here is derived from an EMBL/GenBank/DDBJ whole genome shotgun (WGS) entry which is preliminary data.</text>
</comment>
<evidence type="ECO:0000313" key="3">
    <source>
        <dbReference type="EMBL" id="MBC5640828.1"/>
    </source>
</evidence>